<evidence type="ECO:0000256" key="7">
    <source>
        <dbReference type="ARBA" id="ARBA00034808"/>
    </source>
</evidence>
<dbReference type="FunFam" id="3.40.50.300:FF:001389">
    <property type="entry name" value="ATP-dependent DNA helicase RecQ"/>
    <property type="match status" value="1"/>
</dbReference>
<dbReference type="GO" id="GO:0005737">
    <property type="term" value="C:cytoplasm"/>
    <property type="evidence" value="ECO:0007669"/>
    <property type="project" value="TreeGrafter"/>
</dbReference>
<dbReference type="InterPro" id="IPR004589">
    <property type="entry name" value="DNA_helicase_ATP-dep_RecQ"/>
</dbReference>
<evidence type="ECO:0000313" key="10">
    <source>
        <dbReference type="EMBL" id="EFN54249.1"/>
    </source>
</evidence>
<comment type="similarity">
    <text evidence="1">Belongs to the helicase family. RecQ subfamily.</text>
</comment>
<feature type="domain" description="Helicase ATP-binding" evidence="8">
    <location>
        <begin position="13"/>
        <end position="187"/>
    </location>
</feature>
<dbReference type="GeneID" id="17353748"/>
<dbReference type="EC" id="5.6.2.4" evidence="7"/>
<dbReference type="Pfam" id="PF00271">
    <property type="entry name" value="Helicase_C"/>
    <property type="match status" value="1"/>
</dbReference>
<dbReference type="GO" id="GO:0043138">
    <property type="term" value="F:3'-5' DNA helicase activity"/>
    <property type="evidence" value="ECO:0007669"/>
    <property type="project" value="UniProtKB-EC"/>
</dbReference>
<evidence type="ECO:0000256" key="5">
    <source>
        <dbReference type="ARBA" id="ARBA00022840"/>
    </source>
</evidence>
<dbReference type="eggNOG" id="KOG0351">
    <property type="taxonomic scope" value="Eukaryota"/>
</dbReference>
<dbReference type="OrthoDB" id="10261556at2759"/>
<evidence type="ECO:0000256" key="1">
    <source>
        <dbReference type="ARBA" id="ARBA00005446"/>
    </source>
</evidence>
<gene>
    <name evidence="10" type="ORF">CHLNCDRAFT_16802</name>
</gene>
<dbReference type="GO" id="GO:0003676">
    <property type="term" value="F:nucleic acid binding"/>
    <property type="evidence" value="ECO:0007669"/>
    <property type="project" value="InterPro"/>
</dbReference>
<dbReference type="Pfam" id="PF00270">
    <property type="entry name" value="DEAD"/>
    <property type="match status" value="1"/>
</dbReference>
<dbReference type="InterPro" id="IPR001650">
    <property type="entry name" value="Helicase_C-like"/>
</dbReference>
<dbReference type="Proteomes" id="UP000008141">
    <property type="component" value="Unassembled WGS sequence"/>
</dbReference>
<proteinExistence type="inferred from homology"/>
<dbReference type="PROSITE" id="PS51192">
    <property type="entry name" value="HELICASE_ATP_BIND_1"/>
    <property type="match status" value="1"/>
</dbReference>
<dbReference type="InterPro" id="IPR014001">
    <property type="entry name" value="Helicase_ATP-bd"/>
</dbReference>
<reference evidence="10 11" key="1">
    <citation type="journal article" date="2010" name="Plant Cell">
        <title>The Chlorella variabilis NC64A genome reveals adaptation to photosymbiosis, coevolution with viruses, and cryptic sex.</title>
        <authorList>
            <person name="Blanc G."/>
            <person name="Duncan G."/>
            <person name="Agarkova I."/>
            <person name="Borodovsky M."/>
            <person name="Gurnon J."/>
            <person name="Kuo A."/>
            <person name="Lindquist E."/>
            <person name="Lucas S."/>
            <person name="Pangilinan J."/>
            <person name="Polle J."/>
            <person name="Salamov A."/>
            <person name="Terry A."/>
            <person name="Yamada T."/>
            <person name="Dunigan D.D."/>
            <person name="Grigoriev I.V."/>
            <person name="Claverie J.M."/>
            <person name="Van Etten J.L."/>
        </authorList>
    </citation>
    <scope>NUCLEOTIDE SEQUENCE [LARGE SCALE GENOMIC DNA]</scope>
    <source>
        <strain evidence="10 11">NC64A</strain>
    </source>
</reference>
<dbReference type="EMBL" id="GL433848">
    <property type="protein sequence ID" value="EFN54249.1"/>
    <property type="molecule type" value="Genomic_DNA"/>
</dbReference>
<keyword evidence="11" id="KW-1185">Reference proteome</keyword>
<dbReference type="SMART" id="SM00487">
    <property type="entry name" value="DEXDc"/>
    <property type="match status" value="1"/>
</dbReference>
<sequence>GFDSFRGRQLEAIMAALAGQDCFVLMPTGGGKSLCYALVPAIRPGTVLVVSPLIALMQDQVQALRARGLRADLLSSTRTEADRRRLLEDLQQHRPDTQLLYVTPELLATAGFMRCLRGAYAAGALQLVAVDEAHSISAMGHDFRPAYRQLGAVRRELPRLPLMALTATASDRVQRDIVRQLGMREPRLLRTSFDRPNIRYEGGCPLASRRLLALHACCSRRQPGEQQGKVPVPCTVIYCHRREDVDRVAAALRAHGIAAAAYHAGLPGATRSRVLQDWQAGRLAVVAATVAFGMGIDRADVRYVLHHSLPGSLEAYYQEAGRAGRDGAPSRSIVYYSRRDRERHEFVLRRQ</sequence>
<feature type="non-terminal residue" evidence="10">
    <location>
        <position position="1"/>
    </location>
</feature>
<dbReference type="InterPro" id="IPR027417">
    <property type="entry name" value="P-loop_NTPase"/>
</dbReference>
<dbReference type="STRING" id="554065.E1ZJ01"/>
<dbReference type="Gene3D" id="3.40.50.300">
    <property type="entry name" value="P-loop containing nucleotide triphosphate hydrolases"/>
    <property type="match status" value="2"/>
</dbReference>
<dbReference type="OMA" id="QFHKDYT"/>
<dbReference type="InParanoid" id="E1ZJ01"/>
<dbReference type="AlphaFoldDB" id="E1ZJ01"/>
<keyword evidence="2" id="KW-0547">Nucleotide-binding</keyword>
<dbReference type="SMART" id="SM00490">
    <property type="entry name" value="HELICc"/>
    <property type="match status" value="1"/>
</dbReference>
<evidence type="ECO:0000256" key="3">
    <source>
        <dbReference type="ARBA" id="ARBA00022801"/>
    </source>
</evidence>
<dbReference type="GO" id="GO:0016787">
    <property type="term" value="F:hydrolase activity"/>
    <property type="evidence" value="ECO:0007669"/>
    <property type="project" value="UniProtKB-KW"/>
</dbReference>
<feature type="non-terminal residue" evidence="10">
    <location>
        <position position="351"/>
    </location>
</feature>
<keyword evidence="3" id="KW-0378">Hydrolase</keyword>
<dbReference type="PANTHER" id="PTHR13710">
    <property type="entry name" value="DNA HELICASE RECQ FAMILY MEMBER"/>
    <property type="match status" value="1"/>
</dbReference>
<keyword evidence="5" id="KW-0067">ATP-binding</keyword>
<protein>
    <recommendedName>
        <fullName evidence="7">DNA 3'-5' helicase</fullName>
        <ecNumber evidence="7">5.6.2.4</ecNumber>
    </recommendedName>
</protein>
<evidence type="ECO:0000256" key="4">
    <source>
        <dbReference type="ARBA" id="ARBA00022806"/>
    </source>
</evidence>
<dbReference type="GO" id="GO:0005524">
    <property type="term" value="F:ATP binding"/>
    <property type="evidence" value="ECO:0007669"/>
    <property type="project" value="UniProtKB-KW"/>
</dbReference>
<dbReference type="GO" id="GO:0005694">
    <property type="term" value="C:chromosome"/>
    <property type="evidence" value="ECO:0007669"/>
    <property type="project" value="TreeGrafter"/>
</dbReference>
<dbReference type="PANTHER" id="PTHR13710:SF155">
    <property type="entry name" value="ATP-DEPENDENT DNA HELICASE Q-LIKE 3"/>
    <property type="match status" value="1"/>
</dbReference>
<name>E1ZJ01_CHLVA</name>
<dbReference type="GO" id="GO:0009378">
    <property type="term" value="F:four-way junction helicase activity"/>
    <property type="evidence" value="ECO:0007669"/>
    <property type="project" value="TreeGrafter"/>
</dbReference>
<evidence type="ECO:0000256" key="6">
    <source>
        <dbReference type="ARBA" id="ARBA00034617"/>
    </source>
</evidence>
<dbReference type="InterPro" id="IPR011545">
    <property type="entry name" value="DEAD/DEAH_box_helicase_dom"/>
</dbReference>
<dbReference type="GO" id="GO:0000724">
    <property type="term" value="P:double-strand break repair via homologous recombination"/>
    <property type="evidence" value="ECO:0007669"/>
    <property type="project" value="TreeGrafter"/>
</dbReference>
<evidence type="ECO:0000259" key="9">
    <source>
        <dbReference type="PROSITE" id="PS51194"/>
    </source>
</evidence>
<evidence type="ECO:0000313" key="11">
    <source>
        <dbReference type="Proteomes" id="UP000008141"/>
    </source>
</evidence>
<organism evidence="11">
    <name type="scientific">Chlorella variabilis</name>
    <name type="common">Green alga</name>
    <dbReference type="NCBI Taxonomy" id="554065"/>
    <lineage>
        <taxon>Eukaryota</taxon>
        <taxon>Viridiplantae</taxon>
        <taxon>Chlorophyta</taxon>
        <taxon>core chlorophytes</taxon>
        <taxon>Trebouxiophyceae</taxon>
        <taxon>Chlorellales</taxon>
        <taxon>Chlorellaceae</taxon>
        <taxon>Chlorella clade</taxon>
        <taxon>Chlorella</taxon>
    </lineage>
</organism>
<evidence type="ECO:0000259" key="8">
    <source>
        <dbReference type="PROSITE" id="PS51192"/>
    </source>
</evidence>
<comment type="catalytic activity">
    <reaction evidence="6">
        <text>Couples ATP hydrolysis with the unwinding of duplex DNA by translocating in the 3'-5' direction.</text>
        <dbReference type="EC" id="5.6.2.4"/>
    </reaction>
</comment>
<feature type="domain" description="Helicase C-terminal" evidence="9">
    <location>
        <begin position="224"/>
        <end position="351"/>
    </location>
</feature>
<dbReference type="CDD" id="cd17920">
    <property type="entry name" value="DEXHc_RecQ"/>
    <property type="match status" value="1"/>
</dbReference>
<dbReference type="KEGG" id="cvr:CHLNCDRAFT_16802"/>
<evidence type="ECO:0000256" key="2">
    <source>
        <dbReference type="ARBA" id="ARBA00022741"/>
    </source>
</evidence>
<dbReference type="NCBIfam" id="TIGR00614">
    <property type="entry name" value="recQ_fam"/>
    <property type="match status" value="1"/>
</dbReference>
<dbReference type="RefSeq" id="XP_005846351.1">
    <property type="nucleotide sequence ID" value="XM_005846289.1"/>
</dbReference>
<dbReference type="PROSITE" id="PS51194">
    <property type="entry name" value="HELICASE_CTER"/>
    <property type="match status" value="1"/>
</dbReference>
<dbReference type="SUPFAM" id="SSF52540">
    <property type="entry name" value="P-loop containing nucleoside triphosphate hydrolases"/>
    <property type="match status" value="1"/>
</dbReference>
<accession>E1ZJ01</accession>
<keyword evidence="4" id="KW-0347">Helicase</keyword>